<dbReference type="InterPro" id="IPR025302">
    <property type="entry name" value="DrrA1/2-like_C"/>
</dbReference>
<dbReference type="InterPro" id="IPR027417">
    <property type="entry name" value="P-loop_NTPase"/>
</dbReference>
<dbReference type="InterPro" id="IPR017871">
    <property type="entry name" value="ABC_transporter-like_CS"/>
</dbReference>
<keyword evidence="4" id="KW-0067">ATP-binding</keyword>
<dbReference type="InterPro" id="IPR050763">
    <property type="entry name" value="ABC_transporter_ATP-binding"/>
</dbReference>
<feature type="domain" description="ABC transporter" evidence="7">
    <location>
        <begin position="4"/>
        <end position="235"/>
    </location>
</feature>
<evidence type="ECO:0000256" key="6">
    <source>
        <dbReference type="SAM" id="MobiDB-lite"/>
    </source>
</evidence>
<dbReference type="InterPro" id="IPR005894">
    <property type="entry name" value="DrrA"/>
</dbReference>
<comment type="similarity">
    <text evidence="5">Belongs to the ABC transporter superfamily. Drug exporter-1 (DrugE1) (TC 3.A.1.105) family.</text>
</comment>
<dbReference type="GO" id="GO:0005524">
    <property type="term" value="F:ATP binding"/>
    <property type="evidence" value="ECO:0007669"/>
    <property type="project" value="UniProtKB-KW"/>
</dbReference>
<dbReference type="SUPFAM" id="SSF52540">
    <property type="entry name" value="P-loop containing nucleoside triphosphate hydrolases"/>
    <property type="match status" value="1"/>
</dbReference>
<name>A0A133ULY3_9EURY</name>
<dbReference type="Proteomes" id="UP000070155">
    <property type="component" value="Unassembled WGS sequence"/>
</dbReference>
<dbReference type="GO" id="GO:0043215">
    <property type="term" value="P:daunorubicin transport"/>
    <property type="evidence" value="ECO:0007669"/>
    <property type="project" value="InterPro"/>
</dbReference>
<reference evidence="8 9" key="1">
    <citation type="journal article" date="2016" name="Sci. Rep.">
        <title>Metabolic traits of an uncultured archaeal lineage -MSBL1- from brine pools of the Red Sea.</title>
        <authorList>
            <person name="Mwirichia R."/>
            <person name="Alam I."/>
            <person name="Rashid M."/>
            <person name="Vinu M."/>
            <person name="Ba-Alawi W."/>
            <person name="Anthony Kamau A."/>
            <person name="Kamanda Ngugi D."/>
            <person name="Goker M."/>
            <person name="Klenk H.P."/>
            <person name="Bajic V."/>
            <person name="Stingl U."/>
        </authorList>
    </citation>
    <scope>NUCLEOTIDE SEQUENCE [LARGE SCALE GENOMIC DNA]</scope>
    <source>
        <strain evidence="8">SCGC-AAA259I07</strain>
    </source>
</reference>
<comment type="caution">
    <text evidence="8">The sequence shown here is derived from an EMBL/GenBank/DDBJ whole genome shotgun (WGS) entry which is preliminary data.</text>
</comment>
<evidence type="ECO:0000313" key="9">
    <source>
        <dbReference type="Proteomes" id="UP000070155"/>
    </source>
</evidence>
<protein>
    <submittedName>
        <fullName evidence="8">ABC transporter ATPase</fullName>
    </submittedName>
</protein>
<keyword evidence="3" id="KW-0547">Nucleotide-binding</keyword>
<feature type="region of interest" description="Disordered" evidence="6">
    <location>
        <begin position="315"/>
        <end position="339"/>
    </location>
</feature>
<accession>A0A133ULY3</accession>
<evidence type="ECO:0000256" key="2">
    <source>
        <dbReference type="ARBA" id="ARBA00022448"/>
    </source>
</evidence>
<comment type="subcellular location">
    <subcellularLocation>
        <location evidence="1">Cell membrane</location>
        <topology evidence="1">Peripheral membrane protein</topology>
        <orientation evidence="1">Cytoplasmic side</orientation>
    </subcellularLocation>
</comment>
<dbReference type="PANTHER" id="PTHR42711:SF18">
    <property type="entry name" value="ABC TRANSPORTER, ATP-BINDING PROTEIN"/>
    <property type="match status" value="1"/>
</dbReference>
<evidence type="ECO:0000259" key="7">
    <source>
        <dbReference type="PROSITE" id="PS50893"/>
    </source>
</evidence>
<dbReference type="Gene3D" id="3.40.50.300">
    <property type="entry name" value="P-loop containing nucleotide triphosphate hydrolases"/>
    <property type="match status" value="1"/>
</dbReference>
<dbReference type="PROSITE" id="PS50893">
    <property type="entry name" value="ABC_TRANSPORTER_2"/>
    <property type="match status" value="1"/>
</dbReference>
<feature type="compositionally biased region" description="Gly residues" evidence="6">
    <location>
        <begin position="328"/>
        <end position="339"/>
    </location>
</feature>
<evidence type="ECO:0000313" key="8">
    <source>
        <dbReference type="EMBL" id="KXA95213.1"/>
    </source>
</evidence>
<dbReference type="AlphaFoldDB" id="A0A133ULY3"/>
<proteinExistence type="inferred from homology"/>
<dbReference type="NCBIfam" id="TIGR01188">
    <property type="entry name" value="drrA"/>
    <property type="match status" value="1"/>
</dbReference>
<dbReference type="PANTHER" id="PTHR42711">
    <property type="entry name" value="ABC TRANSPORTER ATP-BINDING PROTEIN"/>
    <property type="match status" value="1"/>
</dbReference>
<evidence type="ECO:0000256" key="4">
    <source>
        <dbReference type="ARBA" id="ARBA00022840"/>
    </source>
</evidence>
<keyword evidence="2" id="KW-0813">Transport</keyword>
<dbReference type="InterPro" id="IPR003593">
    <property type="entry name" value="AAA+_ATPase"/>
</dbReference>
<dbReference type="GO" id="GO:0016887">
    <property type="term" value="F:ATP hydrolysis activity"/>
    <property type="evidence" value="ECO:0007669"/>
    <property type="project" value="InterPro"/>
</dbReference>
<gene>
    <name evidence="8" type="ORF">AKJ36_01225</name>
</gene>
<keyword evidence="9" id="KW-1185">Reference proteome</keyword>
<dbReference type="PROSITE" id="PS00211">
    <property type="entry name" value="ABC_TRANSPORTER_1"/>
    <property type="match status" value="1"/>
</dbReference>
<evidence type="ECO:0000256" key="3">
    <source>
        <dbReference type="ARBA" id="ARBA00022741"/>
    </source>
</evidence>
<dbReference type="Pfam" id="PF13732">
    <property type="entry name" value="DrrA1-3_C"/>
    <property type="match status" value="1"/>
</dbReference>
<evidence type="ECO:0000256" key="5">
    <source>
        <dbReference type="ARBA" id="ARBA00049985"/>
    </source>
</evidence>
<dbReference type="GO" id="GO:1900753">
    <property type="term" value="P:doxorubicin transport"/>
    <property type="evidence" value="ECO:0007669"/>
    <property type="project" value="InterPro"/>
</dbReference>
<dbReference type="SMART" id="SM00382">
    <property type="entry name" value="AAA"/>
    <property type="match status" value="1"/>
</dbReference>
<dbReference type="EMBL" id="LHXQ01000011">
    <property type="protein sequence ID" value="KXA95213.1"/>
    <property type="molecule type" value="Genomic_DNA"/>
</dbReference>
<dbReference type="InterPro" id="IPR003439">
    <property type="entry name" value="ABC_transporter-like_ATP-bd"/>
</dbReference>
<evidence type="ECO:0000256" key="1">
    <source>
        <dbReference type="ARBA" id="ARBA00004413"/>
    </source>
</evidence>
<dbReference type="GO" id="GO:0005886">
    <property type="term" value="C:plasma membrane"/>
    <property type="evidence" value="ECO:0007669"/>
    <property type="project" value="UniProtKB-SubCell"/>
</dbReference>
<sequence length="339" mass="37277">MGAIETDGLAKEFDGTIAVDHVSFEVRRGEIFGLLGPNGAGKTTTIRMLCTLLRPTEGTARVAGYDVVDEDDQVREHIGLVSEEMIMYDRLTAYENLKLFAKLYDIPGEILDQKIGELLDLVKMSEWRDEQVGRFSSGMRQRVNVVRGLLNEPEVLFLDEPTLGLDPQSTAEIRGLIEQIKGEGDTTIVLTTHIMTEADALCDRVGIIDRGKIAALDTPSALKRKVSGRGSKVLELEGPGLDEQLLSVVESLEPVREVTMESSSRLKIMGEGDEVLDRVIDAVRSKDCKITSINDREPTLEDVFLELTGRELRDQVSEKVGTTRRGGPHGGSGGSRGRR</sequence>
<dbReference type="Pfam" id="PF00005">
    <property type="entry name" value="ABC_tran"/>
    <property type="match status" value="1"/>
</dbReference>
<organism evidence="8 9">
    <name type="scientific">candidate division MSBL1 archaeon SCGC-AAA259I07</name>
    <dbReference type="NCBI Taxonomy" id="1698266"/>
    <lineage>
        <taxon>Archaea</taxon>
        <taxon>Methanobacteriati</taxon>
        <taxon>Methanobacteriota</taxon>
        <taxon>candidate division MSBL1</taxon>
    </lineage>
</organism>